<keyword evidence="1" id="KW-1133">Transmembrane helix</keyword>
<dbReference type="GO" id="GO:0016020">
    <property type="term" value="C:membrane"/>
    <property type="evidence" value="ECO:0007669"/>
    <property type="project" value="InterPro"/>
</dbReference>
<dbReference type="AlphaFoldDB" id="A0AAW9IHU8"/>
<accession>A0AAW9IHU8</accession>
<comment type="caution">
    <text evidence="2">The sequence shown here is derived from an EMBL/GenBank/DDBJ whole genome shotgun (WGS) entry which is preliminary data.</text>
</comment>
<name>A0AAW9IHU8_CLOPF</name>
<proteinExistence type="predicted"/>
<feature type="non-terminal residue" evidence="2">
    <location>
        <position position="1"/>
    </location>
</feature>
<dbReference type="PANTHER" id="PTHR42925:SF2">
    <property type="entry name" value="NA+ DRIVEN MULTIDRUG EFFLUX PUMP"/>
    <property type="match status" value="1"/>
</dbReference>
<feature type="transmembrane region" description="Helical" evidence="1">
    <location>
        <begin position="109"/>
        <end position="129"/>
    </location>
</feature>
<keyword evidence="1" id="KW-0812">Transmembrane</keyword>
<dbReference type="RefSeq" id="WP_322459295.1">
    <property type="nucleotide sequence ID" value="NZ_WNVC01001091.1"/>
</dbReference>
<evidence type="ECO:0000313" key="3">
    <source>
        <dbReference type="Proteomes" id="UP001291306"/>
    </source>
</evidence>
<gene>
    <name evidence="2" type="ORF">GNF79_19275</name>
</gene>
<organism evidence="2 3">
    <name type="scientific">Clostridium perfringens</name>
    <dbReference type="NCBI Taxonomy" id="1502"/>
    <lineage>
        <taxon>Bacteria</taxon>
        <taxon>Bacillati</taxon>
        <taxon>Bacillota</taxon>
        <taxon>Clostridia</taxon>
        <taxon>Eubacteriales</taxon>
        <taxon>Clostridiaceae</taxon>
        <taxon>Clostridium</taxon>
    </lineage>
</organism>
<keyword evidence="1" id="KW-0472">Membrane</keyword>
<dbReference type="InterPro" id="IPR047135">
    <property type="entry name" value="YsiQ"/>
</dbReference>
<protein>
    <submittedName>
        <fullName evidence="2">MATE family efflux transporter</fullName>
    </submittedName>
</protein>
<evidence type="ECO:0000313" key="2">
    <source>
        <dbReference type="EMBL" id="MDZ5001156.1"/>
    </source>
</evidence>
<dbReference type="InterPro" id="IPR002528">
    <property type="entry name" value="MATE_fam"/>
</dbReference>
<dbReference type="GO" id="GO:0015297">
    <property type="term" value="F:antiporter activity"/>
    <property type="evidence" value="ECO:0007669"/>
    <property type="project" value="InterPro"/>
</dbReference>
<sequence>IYVKNNVIASKVKELVSFDMNFIKIYFNTSTAVIANELLWSLGMTAYSVAYAQIGTSAVATMQIATTLNNMFMVLCIGLASAAAIMVGNKIGSNEEDVAVDYSHKIGKVAPILGLVIGVLVWILAPQIVRPFNVEAETFKNTVTVLR</sequence>
<feature type="non-terminal residue" evidence="2">
    <location>
        <position position="147"/>
    </location>
</feature>
<feature type="transmembrane region" description="Helical" evidence="1">
    <location>
        <begin position="71"/>
        <end position="88"/>
    </location>
</feature>
<dbReference type="GO" id="GO:0042910">
    <property type="term" value="F:xenobiotic transmembrane transporter activity"/>
    <property type="evidence" value="ECO:0007669"/>
    <property type="project" value="InterPro"/>
</dbReference>
<dbReference type="PANTHER" id="PTHR42925">
    <property type="entry name" value="MULTIDRUG AND TOXIN EFFLUX PROTEIN MATE FAMILY"/>
    <property type="match status" value="1"/>
</dbReference>
<dbReference type="Proteomes" id="UP001291306">
    <property type="component" value="Unassembled WGS sequence"/>
</dbReference>
<dbReference type="Pfam" id="PF01554">
    <property type="entry name" value="MatE"/>
    <property type="match status" value="1"/>
</dbReference>
<evidence type="ECO:0000256" key="1">
    <source>
        <dbReference type="SAM" id="Phobius"/>
    </source>
</evidence>
<reference evidence="2" key="1">
    <citation type="submission" date="2019-11" db="EMBL/GenBank/DDBJ databases">
        <title>Characterization of Clostridium perfringens isolates from swine manure treated agricultural soils.</title>
        <authorList>
            <person name="Wushke S.T."/>
        </authorList>
    </citation>
    <scope>NUCLEOTIDE SEQUENCE</scope>
    <source>
        <strain evidence="2">X26</strain>
    </source>
</reference>
<dbReference type="EMBL" id="WNVC01001091">
    <property type="protein sequence ID" value="MDZ5001156.1"/>
    <property type="molecule type" value="Genomic_DNA"/>
</dbReference>